<dbReference type="GO" id="GO:0003735">
    <property type="term" value="F:structural constituent of ribosome"/>
    <property type="evidence" value="ECO:0007669"/>
    <property type="project" value="InterPro"/>
</dbReference>
<dbReference type="InterPro" id="IPR036373">
    <property type="entry name" value="Ribosomal_bL17_sf"/>
</dbReference>
<dbReference type="GO" id="GO:0022625">
    <property type="term" value="C:cytosolic large ribosomal subunit"/>
    <property type="evidence" value="ECO:0007669"/>
    <property type="project" value="TreeGrafter"/>
</dbReference>
<dbReference type="PANTHER" id="PTHR14413:SF16">
    <property type="entry name" value="LARGE RIBOSOMAL SUBUNIT PROTEIN BL17M"/>
    <property type="match status" value="1"/>
</dbReference>
<keyword evidence="2 5" id="KW-0689">Ribosomal protein</keyword>
<comment type="similarity">
    <text evidence="1 5">Belongs to the bacterial ribosomal protein bL17 family.</text>
</comment>
<evidence type="ECO:0000256" key="1">
    <source>
        <dbReference type="ARBA" id="ARBA00008777"/>
    </source>
</evidence>
<dbReference type="PANTHER" id="PTHR14413">
    <property type="entry name" value="RIBOSOMAL PROTEIN L17"/>
    <property type="match status" value="1"/>
</dbReference>
<dbReference type="GO" id="GO:0006412">
    <property type="term" value="P:translation"/>
    <property type="evidence" value="ECO:0007669"/>
    <property type="project" value="InterPro"/>
</dbReference>
<dbReference type="Pfam" id="PF01196">
    <property type="entry name" value="Ribosomal_L17"/>
    <property type="match status" value="1"/>
</dbReference>
<evidence type="ECO:0000256" key="6">
    <source>
        <dbReference type="RuleBase" id="RU000661"/>
    </source>
</evidence>
<accession>A0A1G2APZ1</accession>
<dbReference type="Proteomes" id="UP000177165">
    <property type="component" value="Unassembled WGS sequence"/>
</dbReference>
<protein>
    <recommendedName>
        <fullName evidence="4 6">50S ribosomal protein L17</fullName>
    </recommendedName>
</protein>
<dbReference type="NCBIfam" id="TIGR00059">
    <property type="entry name" value="L17"/>
    <property type="match status" value="1"/>
</dbReference>
<gene>
    <name evidence="7" type="ORF">A3B74_03765</name>
</gene>
<dbReference type="AlphaFoldDB" id="A0A1G2APZ1"/>
<evidence type="ECO:0000256" key="5">
    <source>
        <dbReference type="RuleBase" id="RU000660"/>
    </source>
</evidence>
<dbReference type="InterPro" id="IPR000456">
    <property type="entry name" value="Ribosomal_bL17"/>
</dbReference>
<evidence type="ECO:0000256" key="2">
    <source>
        <dbReference type="ARBA" id="ARBA00022980"/>
    </source>
</evidence>
<name>A0A1G2APZ1_9BACT</name>
<sequence>MRHRKRGKILDRAQSSRKALLRQMIVSFILHGRMQTTLAKAKVVQQAVEPLVTMARRNTLAVRRTLLKLCGTSSDAQQAVRLLLEKFGPKYAQRKGGYTRLVKGKVRLGDGAQRVFLEFIE</sequence>
<evidence type="ECO:0000313" key="7">
    <source>
        <dbReference type="EMBL" id="OGY78978.1"/>
    </source>
</evidence>
<evidence type="ECO:0000256" key="4">
    <source>
        <dbReference type="ARBA" id="ARBA00035494"/>
    </source>
</evidence>
<dbReference type="SUPFAM" id="SSF64263">
    <property type="entry name" value="Prokaryotic ribosomal protein L17"/>
    <property type="match status" value="1"/>
</dbReference>
<comment type="caution">
    <text evidence="7">The sequence shown here is derived from an EMBL/GenBank/DDBJ whole genome shotgun (WGS) entry which is preliminary data.</text>
</comment>
<reference evidence="7 8" key="1">
    <citation type="journal article" date="2016" name="Nat. Commun.">
        <title>Thousands of microbial genomes shed light on interconnected biogeochemical processes in an aquifer system.</title>
        <authorList>
            <person name="Anantharaman K."/>
            <person name="Brown C.T."/>
            <person name="Hug L.A."/>
            <person name="Sharon I."/>
            <person name="Castelle C.J."/>
            <person name="Probst A.J."/>
            <person name="Thomas B.C."/>
            <person name="Singh A."/>
            <person name="Wilkins M.J."/>
            <person name="Karaoz U."/>
            <person name="Brodie E.L."/>
            <person name="Williams K.H."/>
            <person name="Hubbard S.S."/>
            <person name="Banfield J.F."/>
        </authorList>
    </citation>
    <scope>NUCLEOTIDE SEQUENCE [LARGE SCALE GENOMIC DNA]</scope>
</reference>
<proteinExistence type="inferred from homology"/>
<dbReference type="EMBL" id="MHKB01000011">
    <property type="protein sequence ID" value="OGY78978.1"/>
    <property type="molecule type" value="Genomic_DNA"/>
</dbReference>
<organism evidence="7 8">
    <name type="scientific">Candidatus Kerfeldbacteria bacterium RIFCSPHIGHO2_02_FULL_42_14</name>
    <dbReference type="NCBI Taxonomy" id="1798540"/>
    <lineage>
        <taxon>Bacteria</taxon>
        <taxon>Candidatus Kerfeldiibacteriota</taxon>
    </lineage>
</organism>
<dbReference type="STRING" id="1798540.A3B74_03765"/>
<evidence type="ECO:0000313" key="8">
    <source>
        <dbReference type="Proteomes" id="UP000177165"/>
    </source>
</evidence>
<dbReference type="Gene3D" id="3.90.1030.10">
    <property type="entry name" value="Ribosomal protein L17"/>
    <property type="match status" value="1"/>
</dbReference>
<evidence type="ECO:0000256" key="3">
    <source>
        <dbReference type="ARBA" id="ARBA00023274"/>
    </source>
</evidence>
<keyword evidence="3 5" id="KW-0687">Ribonucleoprotein</keyword>